<evidence type="ECO:0000313" key="4">
    <source>
        <dbReference type="EMBL" id="RSL88358.1"/>
    </source>
</evidence>
<comment type="caution">
    <text evidence="4">The sequence shown here is derived from an EMBL/GenBank/DDBJ whole genome shotgun (WGS) entry which is preliminary data.</text>
</comment>
<gene>
    <name evidence="4" type="ORF">CEP52_015246</name>
</gene>
<accession>A0A428SF09</accession>
<name>A0A428SF09_9HYPO</name>
<dbReference type="EMBL" id="NKCK01000262">
    <property type="protein sequence ID" value="RSL88358.1"/>
    <property type="molecule type" value="Genomic_DNA"/>
</dbReference>
<dbReference type="STRING" id="1325735.A0A428SF09"/>
<dbReference type="InterPro" id="IPR002110">
    <property type="entry name" value="Ankyrin_rpt"/>
</dbReference>
<keyword evidence="5" id="KW-1185">Reference proteome</keyword>
<dbReference type="Gene3D" id="1.25.40.20">
    <property type="entry name" value="Ankyrin repeat-containing domain"/>
    <property type="match status" value="1"/>
</dbReference>
<evidence type="ECO:0000256" key="3">
    <source>
        <dbReference type="PROSITE-ProRule" id="PRU00023"/>
    </source>
</evidence>
<evidence type="ECO:0000313" key="5">
    <source>
        <dbReference type="Proteomes" id="UP000287144"/>
    </source>
</evidence>
<evidence type="ECO:0000256" key="1">
    <source>
        <dbReference type="ARBA" id="ARBA00022737"/>
    </source>
</evidence>
<dbReference type="InterPro" id="IPR036770">
    <property type="entry name" value="Ankyrin_rpt-contain_sf"/>
</dbReference>
<dbReference type="Proteomes" id="UP000287144">
    <property type="component" value="Unassembled WGS sequence"/>
</dbReference>
<organism evidence="4 5">
    <name type="scientific">Fusarium oligoseptatum</name>
    <dbReference type="NCBI Taxonomy" id="2604345"/>
    <lineage>
        <taxon>Eukaryota</taxon>
        <taxon>Fungi</taxon>
        <taxon>Dikarya</taxon>
        <taxon>Ascomycota</taxon>
        <taxon>Pezizomycotina</taxon>
        <taxon>Sordariomycetes</taxon>
        <taxon>Hypocreomycetidae</taxon>
        <taxon>Hypocreales</taxon>
        <taxon>Nectriaceae</taxon>
        <taxon>Fusarium</taxon>
        <taxon>Fusarium solani species complex</taxon>
    </lineage>
</organism>
<keyword evidence="1" id="KW-0677">Repeat</keyword>
<evidence type="ECO:0000256" key="2">
    <source>
        <dbReference type="ARBA" id="ARBA00023043"/>
    </source>
</evidence>
<dbReference type="PANTHER" id="PTHR24178">
    <property type="entry name" value="MOLTING PROTEIN MLT-4"/>
    <property type="match status" value="1"/>
</dbReference>
<dbReference type="AlphaFoldDB" id="A0A428SF09"/>
<protein>
    <submittedName>
        <fullName evidence="4">Uncharacterized protein</fullName>
    </submittedName>
</protein>
<dbReference type="PROSITE" id="PS50088">
    <property type="entry name" value="ANK_REPEAT"/>
    <property type="match status" value="3"/>
</dbReference>
<dbReference type="PANTHER" id="PTHR24178:SF9">
    <property type="entry name" value="ANK_REP_REGION DOMAIN-CONTAINING PROTEIN"/>
    <property type="match status" value="1"/>
</dbReference>
<feature type="repeat" description="ANK" evidence="3">
    <location>
        <begin position="385"/>
        <end position="417"/>
    </location>
</feature>
<proteinExistence type="predicted"/>
<dbReference type="SUPFAM" id="SSF48403">
    <property type="entry name" value="Ankyrin repeat"/>
    <property type="match status" value="1"/>
</dbReference>
<dbReference type="SMART" id="SM00248">
    <property type="entry name" value="ANK"/>
    <property type="match status" value="7"/>
</dbReference>
<feature type="repeat" description="ANK" evidence="3">
    <location>
        <begin position="418"/>
        <end position="450"/>
    </location>
</feature>
<feature type="repeat" description="ANK" evidence="3">
    <location>
        <begin position="487"/>
        <end position="519"/>
    </location>
</feature>
<keyword evidence="2 3" id="KW-0040">ANK repeat</keyword>
<dbReference type="PROSITE" id="PS50297">
    <property type="entry name" value="ANK_REP_REGION"/>
    <property type="match status" value="3"/>
</dbReference>
<sequence length="656" mass="72041">MELLAAIVGVADVTARASTGLWKLCEQWREAPKEIHLLRDDLVQANAFFAQIQKGLTAEQARGGSASRWPPECIRELERLLQDGQALVLGVEKMADELMSPGIAASGPSHQSLSGRRKLLWVTKLRWTSEQRRSLKTLMGKICVSLVSLNVTVTTDLQAMLKSVDENILQAVDKVAHKSRDHFDTKLEASRIQVVDQVVTQLVDHLTSLQVTTPRDLDRSLEDARTPEMLLRVVRHIPSDNSSLAQSIFGFVIRRDLDGLQWALQTKRVGVHDVTGSNRSGGTFTALAWAIIFKDVPMVKLLLDAGSDVVVGSDYVSPAHHALSLFSEGVPEGKRILEMLPIDEYLTASGFSDLHKIVLGLLPLNLRESLQRPHFLAQVNQCTINGWTPLHWAATRGNATDIETLIEAGAEVDSQSSAGVTPLLNACSTANLTAARALLDRGAAIEHRDKRLGTCLHHFAAQSKVENFSLLSFLISRGAEVDAQNTDKATPLSGAVMANRPKLVNLLLQHGADANNRDWDGDDELFSAISMLSHKSAQLLLDYGADYTNINNRGAGILHILATAGDLRMIRLFTEARMRGLDPTMRDLDGKTAMDLFEERWDHTPELQMQFKDLLRSLGDGTTAAEVKGTEIDTDGESSDGDFYDALETWQGQYGG</sequence>
<dbReference type="PRINTS" id="PR01415">
    <property type="entry name" value="ANKYRIN"/>
</dbReference>
<dbReference type="Pfam" id="PF12796">
    <property type="entry name" value="Ank_2"/>
    <property type="match status" value="2"/>
</dbReference>
<reference evidence="4 5" key="1">
    <citation type="submission" date="2017-06" db="EMBL/GenBank/DDBJ databases">
        <title>Comparative genomic analysis of Ambrosia Fusariam Clade fungi.</title>
        <authorList>
            <person name="Stajich J.E."/>
            <person name="Carrillo J."/>
            <person name="Kijimoto T."/>
            <person name="Eskalen A."/>
            <person name="O'Donnell K."/>
            <person name="Kasson M."/>
        </authorList>
    </citation>
    <scope>NUCLEOTIDE SEQUENCE [LARGE SCALE GENOMIC DNA]</scope>
    <source>
        <strain evidence="4 5">NRRL62579</strain>
    </source>
</reference>